<dbReference type="Pfam" id="PF13568">
    <property type="entry name" value="OMP_b-brl_2"/>
    <property type="match status" value="1"/>
</dbReference>
<keyword evidence="1" id="KW-0472">Membrane</keyword>
<dbReference type="InterPro" id="IPR025665">
    <property type="entry name" value="Beta-barrel_OMP_2"/>
</dbReference>
<dbReference type="AlphaFoldDB" id="A0A3R6BL24"/>
<reference evidence="3 4" key="1">
    <citation type="submission" date="2018-08" db="EMBL/GenBank/DDBJ databases">
        <title>A genome reference for cultivated species of the human gut microbiota.</title>
        <authorList>
            <person name="Zou Y."/>
            <person name="Xue W."/>
            <person name="Luo G."/>
        </authorList>
    </citation>
    <scope>NUCLEOTIDE SEQUENCE [LARGE SCALE GENOMIC DNA]</scope>
    <source>
        <strain evidence="3 4">AM34-17</strain>
    </source>
</reference>
<protein>
    <submittedName>
        <fullName evidence="3">PorT family protein</fullName>
    </submittedName>
</protein>
<dbReference type="InterPro" id="IPR011250">
    <property type="entry name" value="OMP/PagP_B-barrel"/>
</dbReference>
<name>A0A3R6BL24_9BACT</name>
<keyword evidence="1" id="KW-1133">Transmembrane helix</keyword>
<dbReference type="RefSeq" id="WP_122204412.1">
    <property type="nucleotide sequence ID" value="NZ_QSII01000011.1"/>
</dbReference>
<organism evidence="3 4">
    <name type="scientific">Parabacteroides merdae</name>
    <dbReference type="NCBI Taxonomy" id="46503"/>
    <lineage>
        <taxon>Bacteria</taxon>
        <taxon>Pseudomonadati</taxon>
        <taxon>Bacteroidota</taxon>
        <taxon>Bacteroidia</taxon>
        <taxon>Bacteroidales</taxon>
        <taxon>Tannerellaceae</taxon>
        <taxon>Parabacteroides</taxon>
    </lineage>
</organism>
<evidence type="ECO:0000259" key="2">
    <source>
        <dbReference type="Pfam" id="PF13568"/>
    </source>
</evidence>
<dbReference type="Proteomes" id="UP000286260">
    <property type="component" value="Unassembled WGS sequence"/>
</dbReference>
<dbReference type="SUPFAM" id="SSF56925">
    <property type="entry name" value="OMPA-like"/>
    <property type="match status" value="1"/>
</dbReference>
<feature type="transmembrane region" description="Helical" evidence="1">
    <location>
        <begin position="48"/>
        <end position="69"/>
    </location>
</feature>
<gene>
    <name evidence="3" type="ORF">DW828_09885</name>
</gene>
<comment type="caution">
    <text evidence="3">The sequence shown here is derived from an EMBL/GenBank/DDBJ whole genome shotgun (WGS) entry which is preliminary data.</text>
</comment>
<evidence type="ECO:0000313" key="3">
    <source>
        <dbReference type="EMBL" id="RHC85277.1"/>
    </source>
</evidence>
<sequence>MKDKERDIFDDLFRSKLQDFEADTMPGDWEAIADRLPVKKSVPFRRTLRYWGAAAVISLLVVTGGVYVFNRDREHLPIAETIRKETEAVENRLTERSESVIPAVVASKPVDRMAKRAVAQVTAVTTSRSDITADEVVLSPEEDCDTVVVISSKISEASEAIAVTETATLTGTHFLFADAAPVKTEEKKVRAKRWSFGMGGGSVSAGTSNSLNAYALKNTLMTDQELLQLNSPYFNSQSPKTNIRHKTPVSIGLGVSYSLNDRFSLQSGLNYTFLSSEWETGAIYHGETKQKLHFIGIPLSLSYKIAEWKRIQFYAAAGAMTEINVAGKLNAKIFVENNEIRHEKKHIRMKEWMWSVNARAGASYPLLRFLSVYAEVGAGYYFDNGSDIETIRSEKPFNVNLQAGFRFGF</sequence>
<dbReference type="EMBL" id="QSII01000011">
    <property type="protein sequence ID" value="RHC85277.1"/>
    <property type="molecule type" value="Genomic_DNA"/>
</dbReference>
<evidence type="ECO:0000313" key="4">
    <source>
        <dbReference type="Proteomes" id="UP000286260"/>
    </source>
</evidence>
<accession>A0A3R6BL24</accession>
<feature type="domain" description="Outer membrane protein beta-barrel" evidence="2">
    <location>
        <begin position="192"/>
        <end position="370"/>
    </location>
</feature>
<proteinExistence type="predicted"/>
<evidence type="ECO:0000256" key="1">
    <source>
        <dbReference type="SAM" id="Phobius"/>
    </source>
</evidence>
<keyword evidence="1" id="KW-0812">Transmembrane</keyword>
<dbReference type="Gene3D" id="2.40.160.20">
    <property type="match status" value="1"/>
</dbReference>